<feature type="compositionally biased region" description="Polar residues" evidence="1">
    <location>
        <begin position="327"/>
        <end position="338"/>
    </location>
</feature>
<reference evidence="4" key="1">
    <citation type="submission" date="2021-01" db="EMBL/GenBank/DDBJ databases">
        <authorList>
            <person name="Li R."/>
            <person name="Bekaert M."/>
        </authorList>
    </citation>
    <scope>NUCLEOTIDE SEQUENCE</scope>
    <source>
        <strain evidence="4">Farmed</strain>
    </source>
</reference>
<evidence type="ECO:0000256" key="1">
    <source>
        <dbReference type="SAM" id="MobiDB-lite"/>
    </source>
</evidence>
<dbReference type="AlphaFoldDB" id="A0A812E9J6"/>
<keyword evidence="5" id="KW-1185">Reference proteome</keyword>
<dbReference type="OrthoDB" id="2556847at2759"/>
<name>A0A812E9J6_ACAPH</name>
<evidence type="ECO:0000313" key="5">
    <source>
        <dbReference type="Proteomes" id="UP000597762"/>
    </source>
</evidence>
<dbReference type="InterPro" id="IPR001932">
    <property type="entry name" value="PPM-type_phosphatase-like_dom"/>
</dbReference>
<sequence length="575" mass="64049">MRIFSFCFYQSIYLFIYLSIYLSIGLSTNIRETQSIYLSMQYSTKFDTEIWHGRTPGEVPLVRLDEFSEELFASYSGPDLGLACNEVQNGNETFHKIAGAHSWNNKDQRAYGLCISLYDQHPIYGKMSGDPIADAFAICCRKNNAVMLIADGVNWGEKSRLAARCALYGSMEYINRQLFTEKQQPANTQEALELLRTSMDAAHNTILKKEGGLTTLCVCLVCPVYNSADFAVCCVNVGDSFAYVFSKNNGIREVTVGSHDVASERDIRDAGGAIGPVDGDNPELQNLTCSLTFVNKGDVVFLTTDGISDNFDPVVTKVAIPKKDVDNNSNDASPTTPDANEDKPMMEPRERHIYALKEMERIVHEHELLTEETCSAQELCGALVQHVLTLTDSKRKILENPELYKKKKMTSKERKRRDSQIVEQMSKAPGKLDHASIVAYEVGICCENEEDEELTKEDPDSVKVSTSSVGCSDYSSSSNHEEVISSPNSISIPVFKKSSPKKFFSKLRTSAVTPPSPVSALNFSLLFLQRKNSSKRPRSMVESEPSTPVSPISPNIVYPGNQPYYYQTFSYESTV</sequence>
<keyword evidence="2" id="KW-0812">Transmembrane</keyword>
<protein>
    <submittedName>
        <fullName evidence="4">PP2C-like domain-containing protein CG9801</fullName>
    </submittedName>
</protein>
<gene>
    <name evidence="4" type="ORF">SPHA_70267</name>
</gene>
<keyword evidence="2" id="KW-0472">Membrane</keyword>
<dbReference type="InterPro" id="IPR036457">
    <property type="entry name" value="PPM-type-like_dom_sf"/>
</dbReference>
<feature type="region of interest" description="Disordered" evidence="1">
    <location>
        <begin position="322"/>
        <end position="347"/>
    </location>
</feature>
<accession>A0A812E9J6</accession>
<dbReference type="PANTHER" id="PTHR21586:SF0">
    <property type="entry name" value="PP2C-LIKE DOMAIN-CONTAINING PROTEIN CG9801"/>
    <property type="match status" value="1"/>
</dbReference>
<dbReference type="SMART" id="SM00332">
    <property type="entry name" value="PP2Cc"/>
    <property type="match status" value="1"/>
</dbReference>
<dbReference type="EMBL" id="CAHIKZ030005137">
    <property type="protein sequence ID" value="CAE1319993.1"/>
    <property type="molecule type" value="Genomic_DNA"/>
</dbReference>
<feature type="region of interest" description="Disordered" evidence="1">
    <location>
        <begin position="534"/>
        <end position="553"/>
    </location>
</feature>
<feature type="compositionally biased region" description="Polar residues" evidence="1">
    <location>
        <begin position="544"/>
        <end position="553"/>
    </location>
</feature>
<comment type="caution">
    <text evidence="4">The sequence shown here is derived from an EMBL/GenBank/DDBJ whole genome shotgun (WGS) entry which is preliminary data.</text>
</comment>
<dbReference type="Pfam" id="PF13672">
    <property type="entry name" value="PP2C_2"/>
    <property type="match status" value="1"/>
</dbReference>
<organism evidence="4 5">
    <name type="scientific">Acanthosepion pharaonis</name>
    <name type="common">Pharaoh cuttlefish</name>
    <name type="synonym">Sepia pharaonis</name>
    <dbReference type="NCBI Taxonomy" id="158019"/>
    <lineage>
        <taxon>Eukaryota</taxon>
        <taxon>Metazoa</taxon>
        <taxon>Spiralia</taxon>
        <taxon>Lophotrochozoa</taxon>
        <taxon>Mollusca</taxon>
        <taxon>Cephalopoda</taxon>
        <taxon>Coleoidea</taxon>
        <taxon>Decapodiformes</taxon>
        <taxon>Sepiida</taxon>
        <taxon>Sepiina</taxon>
        <taxon>Sepiidae</taxon>
        <taxon>Acanthosepion</taxon>
    </lineage>
</organism>
<evidence type="ECO:0000259" key="3">
    <source>
        <dbReference type="PROSITE" id="PS51746"/>
    </source>
</evidence>
<keyword evidence="2" id="KW-1133">Transmembrane helix</keyword>
<dbReference type="PROSITE" id="PS51746">
    <property type="entry name" value="PPM_2"/>
    <property type="match status" value="1"/>
</dbReference>
<dbReference type="SUPFAM" id="SSF81606">
    <property type="entry name" value="PP2C-like"/>
    <property type="match status" value="1"/>
</dbReference>
<dbReference type="PANTHER" id="PTHR21586">
    <property type="entry name" value="TIPA"/>
    <property type="match status" value="1"/>
</dbReference>
<proteinExistence type="predicted"/>
<feature type="transmembrane region" description="Helical" evidence="2">
    <location>
        <begin position="12"/>
        <end position="30"/>
    </location>
</feature>
<feature type="compositionally biased region" description="Low complexity" evidence="1">
    <location>
        <begin position="465"/>
        <end position="484"/>
    </location>
</feature>
<dbReference type="InterPro" id="IPR053287">
    <property type="entry name" value="PP2C-like_domain"/>
</dbReference>
<dbReference type="Proteomes" id="UP000597762">
    <property type="component" value="Unassembled WGS sequence"/>
</dbReference>
<dbReference type="Gene3D" id="3.60.40.10">
    <property type="entry name" value="PPM-type phosphatase domain"/>
    <property type="match status" value="1"/>
</dbReference>
<feature type="domain" description="PPM-type phosphatase" evidence="3">
    <location>
        <begin position="117"/>
        <end position="442"/>
    </location>
</feature>
<evidence type="ECO:0000313" key="4">
    <source>
        <dbReference type="EMBL" id="CAE1319993.1"/>
    </source>
</evidence>
<evidence type="ECO:0000256" key="2">
    <source>
        <dbReference type="SAM" id="Phobius"/>
    </source>
</evidence>
<feature type="region of interest" description="Disordered" evidence="1">
    <location>
        <begin position="451"/>
        <end position="484"/>
    </location>
</feature>